<reference evidence="2 3" key="1">
    <citation type="journal article" date="2012" name="BMC Genomics">
        <title>Comparative genomics of the white-rot fungi, Phanerochaete carnosa and P. chrysosporium, to elucidate the genetic basis of the distinct wood types they colonize.</title>
        <authorList>
            <person name="Suzuki H."/>
            <person name="MacDonald J."/>
            <person name="Syed K."/>
            <person name="Salamov A."/>
            <person name="Hori C."/>
            <person name="Aerts A."/>
            <person name="Henrissat B."/>
            <person name="Wiebenga A."/>
            <person name="vanKuyk P.A."/>
            <person name="Barry K."/>
            <person name="Lindquist E."/>
            <person name="LaButti K."/>
            <person name="Lapidus A."/>
            <person name="Lucas S."/>
            <person name="Coutinho P."/>
            <person name="Gong Y."/>
            <person name="Samejima M."/>
            <person name="Mahadevan R."/>
            <person name="Abou-Zaid M."/>
            <person name="de Vries R.P."/>
            <person name="Igarashi K."/>
            <person name="Yadav J.S."/>
            <person name="Grigoriev I.V."/>
            <person name="Master E.R."/>
        </authorList>
    </citation>
    <scope>NUCLEOTIDE SEQUENCE [LARGE SCALE GENOMIC DNA]</scope>
    <source>
        <strain evidence="2 3">HHB-10118-sp</strain>
    </source>
</reference>
<dbReference type="GeneID" id="18909001"/>
<feature type="region of interest" description="Disordered" evidence="1">
    <location>
        <begin position="941"/>
        <end position="1032"/>
    </location>
</feature>
<evidence type="ECO:0000256" key="1">
    <source>
        <dbReference type="SAM" id="MobiDB-lite"/>
    </source>
</evidence>
<accession>K5WFP5</accession>
<dbReference type="AlphaFoldDB" id="K5WFP5"/>
<dbReference type="RefSeq" id="XP_007402434.1">
    <property type="nucleotide sequence ID" value="XM_007402372.1"/>
</dbReference>
<gene>
    <name evidence="2" type="ORF">PHACADRAFT_154761</name>
</gene>
<organism evidence="2 3">
    <name type="scientific">Phanerochaete carnosa (strain HHB-10118-sp)</name>
    <name type="common">White-rot fungus</name>
    <name type="synonym">Peniophora carnosa</name>
    <dbReference type="NCBI Taxonomy" id="650164"/>
    <lineage>
        <taxon>Eukaryota</taxon>
        <taxon>Fungi</taxon>
        <taxon>Dikarya</taxon>
        <taxon>Basidiomycota</taxon>
        <taxon>Agaricomycotina</taxon>
        <taxon>Agaricomycetes</taxon>
        <taxon>Polyporales</taxon>
        <taxon>Phanerochaetaceae</taxon>
        <taxon>Phanerochaete</taxon>
    </lineage>
</organism>
<keyword evidence="3" id="KW-1185">Reference proteome</keyword>
<evidence type="ECO:0000313" key="3">
    <source>
        <dbReference type="Proteomes" id="UP000008370"/>
    </source>
</evidence>
<sequence>MSADTSSSNRQWAPYDSRTMFLLDLLGNLPRLPVSDSLMRVFLWILKETGARDVPSFAHLRKVQIALRKQNGVPTLRCESALGNIFYMNDPCSIIAKDWSNPQIRPYIHVYPEEPDGPVSEVWHGLKWRQEMDPDALSPMWDAGSGRHYYVNELAELHDGQLVIPIRWFIRRGQVHADAFSVIVNVEGIASVRDSEEIVVAANDLSKNFLELDDRLPAAWDEHAQSWGYGKKMPNPLRNIAQGDPLYTSYIDYFGDDVSGNRSKSWNKHWNAYITHRNLPRKMLQQEFHTHFISTSPHASITEQFGKFKEAVESTHTKPVQVRDGLSGQTVRFRVYVNAEPSDNPMQSETSAHIGGGGNLFCRKCDAGGTDKHKESDCGFESLFNPGTPRTKDDVVLALKQQVNTACHGVAQHVKDLQTKTGVKDAYTQHWIDNILERARSMKKSSPSRSKESIQEELTQWVSDNWSTILTPFYTMPGFDPTKDTPIEILHTILLGLVKYTWHGTHTAWNSSTKDQYALRLQATDVNGLSIPAIRAGYILQYANSLIGRQLKTIAQTIVFHVRDLVPPLYFQLWVAVGELSALLWHSEIYNMDEYLDDLDIAIANVLDLFAEIDPSKIVQKIKIHLQTHDRYDILRFGPLVGLSTEVFESFNAVFRYCSIHSNHRAPSRDIALQLAAQESLKHCVTGGYWPTDSADSPNAWTNAGLGIRDYLTNQPILQRLLGWTSHTAQIPGSVLSVPLKRGQKTRPTCSLSQTKAASAGNIGAFSDSRSSQWAEGRSFVSQSKEVCTNGTWVFARSPSDNNQSVVGRVAEILIEATNSTRTLIVLEQFKVAAVRHETFKMPYLVSSFGESYLILAAKQDVKFAVNTQHDCAHAGCGVSSRRAVLQEREESGRTEAVFVHKQGQCDQFIINMTSFHNAHLVRQVLPRHLTAHRLLFPNRSAKHLEQARRLRQTNNTKREAAKEKRQKKTKTSGPSRRGAQSEARTKQVAEACGSEAESSDAPEDSFERSGEAESAAEEPESEHPRKRKRLI</sequence>
<dbReference type="OrthoDB" id="2791548at2759"/>
<dbReference type="InParanoid" id="K5WFP5"/>
<dbReference type="PANTHER" id="PTHR31912:SF34">
    <property type="entry name" value="NOTOCHORD-RELATED PROTEIN"/>
    <property type="match status" value="1"/>
</dbReference>
<dbReference type="EMBL" id="JH930592">
    <property type="protein sequence ID" value="EKM49012.1"/>
    <property type="molecule type" value="Genomic_DNA"/>
</dbReference>
<dbReference type="Proteomes" id="UP000008370">
    <property type="component" value="Unassembled WGS sequence"/>
</dbReference>
<protein>
    <submittedName>
        <fullName evidence="2">Uncharacterized protein</fullName>
    </submittedName>
</protein>
<evidence type="ECO:0000313" key="2">
    <source>
        <dbReference type="EMBL" id="EKM49012.1"/>
    </source>
</evidence>
<dbReference type="HOGENOM" id="CLU_004591_2_0_1"/>
<dbReference type="PANTHER" id="PTHR31912">
    <property type="entry name" value="IP13529P"/>
    <property type="match status" value="1"/>
</dbReference>
<name>K5WFP5_PHACS</name>
<dbReference type="KEGG" id="pco:PHACADRAFT_154761"/>
<proteinExistence type="predicted"/>